<organism evidence="7 8">
    <name type="scientific">Kitasatospora aureofaciens</name>
    <name type="common">Streptomyces aureofaciens</name>
    <dbReference type="NCBI Taxonomy" id="1894"/>
    <lineage>
        <taxon>Bacteria</taxon>
        <taxon>Bacillati</taxon>
        <taxon>Actinomycetota</taxon>
        <taxon>Actinomycetes</taxon>
        <taxon>Kitasatosporales</taxon>
        <taxon>Streptomycetaceae</taxon>
        <taxon>Kitasatospora</taxon>
    </lineage>
</organism>
<evidence type="ECO:0000313" key="8">
    <source>
        <dbReference type="Proteomes" id="UP000610124"/>
    </source>
</evidence>
<dbReference type="EMBL" id="BMUB01000003">
    <property type="protein sequence ID" value="GGU64947.1"/>
    <property type="molecule type" value="Genomic_DNA"/>
</dbReference>
<dbReference type="GO" id="GO:0045892">
    <property type="term" value="P:negative regulation of DNA-templated transcription"/>
    <property type="evidence" value="ECO:0007669"/>
    <property type="project" value="InterPro"/>
</dbReference>
<dbReference type="InterPro" id="IPR023772">
    <property type="entry name" value="DNA-bd_HTH_TetR-type_CS"/>
</dbReference>
<evidence type="ECO:0000256" key="2">
    <source>
        <dbReference type="ARBA" id="ARBA00023125"/>
    </source>
</evidence>
<dbReference type="Gene3D" id="1.10.357.10">
    <property type="entry name" value="Tetracycline Repressor, domain 2"/>
    <property type="match status" value="1"/>
</dbReference>
<dbReference type="InterPro" id="IPR004111">
    <property type="entry name" value="Repressor_TetR_C"/>
</dbReference>
<evidence type="ECO:0000259" key="6">
    <source>
        <dbReference type="PROSITE" id="PS50977"/>
    </source>
</evidence>
<comment type="caution">
    <text evidence="7">The sequence shown here is derived from an EMBL/GenBank/DDBJ whole genome shotgun (WGS) entry which is preliminary data.</text>
</comment>
<dbReference type="Pfam" id="PF02909">
    <property type="entry name" value="TetR_C_1"/>
    <property type="match status" value="1"/>
</dbReference>
<dbReference type="AlphaFoldDB" id="A0A8H9LIG4"/>
<dbReference type="Pfam" id="PF00440">
    <property type="entry name" value="TetR_N"/>
    <property type="match status" value="1"/>
</dbReference>
<keyword evidence="3" id="KW-0804">Transcription</keyword>
<dbReference type="InterPro" id="IPR036271">
    <property type="entry name" value="Tet_transcr_reg_TetR-rel_C_sf"/>
</dbReference>
<dbReference type="InterPro" id="IPR001647">
    <property type="entry name" value="HTH_TetR"/>
</dbReference>
<evidence type="ECO:0000256" key="1">
    <source>
        <dbReference type="ARBA" id="ARBA00023015"/>
    </source>
</evidence>
<gene>
    <name evidence="7" type="ORF">GCM10010502_14690</name>
</gene>
<feature type="domain" description="HTH tetR-type" evidence="6">
    <location>
        <begin position="39"/>
        <end position="99"/>
    </location>
</feature>
<dbReference type="PROSITE" id="PS01081">
    <property type="entry name" value="HTH_TETR_1"/>
    <property type="match status" value="1"/>
</dbReference>
<dbReference type="Proteomes" id="UP000610124">
    <property type="component" value="Unassembled WGS sequence"/>
</dbReference>
<dbReference type="GO" id="GO:0003700">
    <property type="term" value="F:DNA-binding transcription factor activity"/>
    <property type="evidence" value="ECO:0007669"/>
    <property type="project" value="TreeGrafter"/>
</dbReference>
<sequence>MESLMTAKSEDTPPEHRTGTQPGIASPWNRPQKRRPQPALSREQIVAEAFALLDAEGIDALSMRKLGARLNAGATSLYTHVANKEELLALVVDHVFGELPLARAEGAEDPAVWRAVIVECTEGMRAAVVRHPWMVTVMGDVGMVYLGPNWMRLSEALLALMEAAGFGLAEANDVMGVVVGYTIGTASVEAAWLSALSRSGRGEQEFLDQLLPAVVEATRTHPRLHRLYTTQVPDEIEAGRDSGFLRGLNVILDGIEARRWPGR</sequence>
<dbReference type="PANTHER" id="PTHR30055">
    <property type="entry name" value="HTH-TYPE TRANSCRIPTIONAL REGULATOR RUTR"/>
    <property type="match status" value="1"/>
</dbReference>
<dbReference type="PROSITE" id="PS50977">
    <property type="entry name" value="HTH_TETR_2"/>
    <property type="match status" value="1"/>
</dbReference>
<dbReference type="GO" id="GO:0000976">
    <property type="term" value="F:transcription cis-regulatory region binding"/>
    <property type="evidence" value="ECO:0007669"/>
    <property type="project" value="TreeGrafter"/>
</dbReference>
<name>A0A8H9LIG4_KITAU</name>
<protein>
    <submittedName>
        <fullName evidence="7">TetR family transcriptional regulator</fullName>
    </submittedName>
</protein>
<reference evidence="7 8" key="1">
    <citation type="journal article" date="2014" name="Int. J. Syst. Evol. Microbiol.">
        <title>Complete genome sequence of Corynebacterium casei LMG S-19264T (=DSM 44701T), isolated from a smear-ripened cheese.</title>
        <authorList>
            <consortium name="US DOE Joint Genome Institute (JGI-PGF)"/>
            <person name="Walter F."/>
            <person name="Albersmeier A."/>
            <person name="Kalinowski J."/>
            <person name="Ruckert C."/>
        </authorList>
    </citation>
    <scope>NUCLEOTIDE SEQUENCE [LARGE SCALE GENOMIC DNA]</scope>
    <source>
        <strain evidence="7 8">JCM 4434</strain>
    </source>
</reference>
<dbReference type="PANTHER" id="PTHR30055:SF151">
    <property type="entry name" value="TRANSCRIPTIONAL REGULATORY PROTEIN"/>
    <property type="match status" value="1"/>
</dbReference>
<feature type="compositionally biased region" description="Basic and acidic residues" evidence="5">
    <location>
        <begin position="8"/>
        <end position="18"/>
    </location>
</feature>
<dbReference type="SUPFAM" id="SSF48498">
    <property type="entry name" value="Tetracyclin repressor-like, C-terminal domain"/>
    <property type="match status" value="1"/>
</dbReference>
<keyword evidence="2 4" id="KW-0238">DNA-binding</keyword>
<evidence type="ECO:0000256" key="5">
    <source>
        <dbReference type="SAM" id="MobiDB-lite"/>
    </source>
</evidence>
<dbReference type="SUPFAM" id="SSF46689">
    <property type="entry name" value="Homeodomain-like"/>
    <property type="match status" value="1"/>
</dbReference>
<feature type="DNA-binding region" description="H-T-H motif" evidence="4">
    <location>
        <begin position="62"/>
        <end position="81"/>
    </location>
</feature>
<evidence type="ECO:0000256" key="3">
    <source>
        <dbReference type="ARBA" id="ARBA00023163"/>
    </source>
</evidence>
<evidence type="ECO:0000256" key="4">
    <source>
        <dbReference type="PROSITE-ProRule" id="PRU00335"/>
    </source>
</evidence>
<accession>A0A8H9LIG4</accession>
<dbReference type="Gene3D" id="1.10.10.60">
    <property type="entry name" value="Homeodomain-like"/>
    <property type="match status" value="1"/>
</dbReference>
<keyword evidence="1" id="KW-0805">Transcription regulation</keyword>
<proteinExistence type="predicted"/>
<dbReference type="InterPro" id="IPR009057">
    <property type="entry name" value="Homeodomain-like_sf"/>
</dbReference>
<evidence type="ECO:0000313" key="7">
    <source>
        <dbReference type="EMBL" id="GGU64947.1"/>
    </source>
</evidence>
<feature type="region of interest" description="Disordered" evidence="5">
    <location>
        <begin position="1"/>
        <end position="40"/>
    </location>
</feature>
<dbReference type="InterPro" id="IPR050109">
    <property type="entry name" value="HTH-type_TetR-like_transc_reg"/>
</dbReference>